<proteinExistence type="predicted"/>
<dbReference type="OrthoDB" id="10254988at2759"/>
<dbReference type="WBParaSite" id="DME_0000039601-mRNA-1">
    <property type="protein sequence ID" value="DME_0000039601-mRNA-1"/>
    <property type="gene ID" value="DME_0000039601"/>
</dbReference>
<dbReference type="EMBL" id="UYYG01001150">
    <property type="protein sequence ID" value="VDN54783.1"/>
    <property type="molecule type" value="Genomic_DNA"/>
</dbReference>
<accession>A0A0N4U1C3</accession>
<keyword evidence="3" id="KW-1185">Reference proteome</keyword>
<reference evidence="4" key="1">
    <citation type="submission" date="2017-02" db="UniProtKB">
        <authorList>
            <consortium name="WormBaseParasite"/>
        </authorList>
    </citation>
    <scope>IDENTIFICATION</scope>
</reference>
<evidence type="ECO:0000313" key="3">
    <source>
        <dbReference type="Proteomes" id="UP000274756"/>
    </source>
</evidence>
<name>A0A0N4U1C3_DRAME</name>
<reference evidence="1 3" key="2">
    <citation type="submission" date="2018-11" db="EMBL/GenBank/DDBJ databases">
        <authorList>
            <consortium name="Pathogen Informatics"/>
        </authorList>
    </citation>
    <scope>NUCLEOTIDE SEQUENCE [LARGE SCALE GENOMIC DNA]</scope>
</reference>
<organism evidence="2 4">
    <name type="scientific">Dracunculus medinensis</name>
    <name type="common">Guinea worm</name>
    <dbReference type="NCBI Taxonomy" id="318479"/>
    <lineage>
        <taxon>Eukaryota</taxon>
        <taxon>Metazoa</taxon>
        <taxon>Ecdysozoa</taxon>
        <taxon>Nematoda</taxon>
        <taxon>Chromadorea</taxon>
        <taxon>Rhabditida</taxon>
        <taxon>Spirurina</taxon>
        <taxon>Dracunculoidea</taxon>
        <taxon>Dracunculidae</taxon>
        <taxon>Dracunculus</taxon>
    </lineage>
</organism>
<dbReference type="AlphaFoldDB" id="A0A0N4U1C3"/>
<evidence type="ECO:0000313" key="1">
    <source>
        <dbReference type="EMBL" id="VDN54783.1"/>
    </source>
</evidence>
<dbReference type="Proteomes" id="UP000274756">
    <property type="component" value="Unassembled WGS sequence"/>
</dbReference>
<sequence>MPTVVDDEEDFWRQPLGSWINGFIVTSDFRDCVSGCDPLIPESTWRAVDRQGSKLRFIDICDGYVFNLLFVFVVHLKLDFYVLCDCQCERQYIQRVRELTRALGVLWKFA</sequence>
<evidence type="ECO:0000313" key="4">
    <source>
        <dbReference type="WBParaSite" id="DME_0000039601-mRNA-1"/>
    </source>
</evidence>
<evidence type="ECO:0000313" key="2">
    <source>
        <dbReference type="Proteomes" id="UP000038040"/>
    </source>
</evidence>
<gene>
    <name evidence="1" type="ORF">DME_LOCUS4756</name>
</gene>
<protein>
    <submittedName>
        <fullName evidence="4">ULP_PROTEASE domain-containing protein</fullName>
    </submittedName>
</protein>
<dbReference type="Proteomes" id="UP000038040">
    <property type="component" value="Unplaced"/>
</dbReference>